<dbReference type="RefSeq" id="XP_014168259.1">
    <property type="nucleotide sequence ID" value="XM_014312784.1"/>
</dbReference>
<dbReference type="AlphaFoldDB" id="F0XTH0"/>
<gene>
    <name evidence="4" type="ORF">CMQ_4628</name>
</gene>
<dbReference type="Proteomes" id="UP000007796">
    <property type="component" value="Unassembled WGS sequence"/>
</dbReference>
<feature type="domain" description="Get5 N-terminal" evidence="2">
    <location>
        <begin position="6"/>
        <end position="147"/>
    </location>
</feature>
<dbReference type="Gene3D" id="3.10.20.90">
    <property type="entry name" value="Phosphatidylinositol 3-kinase Catalytic Subunit, Chain A, domain 1"/>
    <property type="match status" value="1"/>
</dbReference>
<dbReference type="Pfam" id="PF12754">
    <property type="entry name" value="Get5_N"/>
    <property type="match status" value="1"/>
</dbReference>
<feature type="compositionally biased region" description="Pro residues" evidence="1">
    <location>
        <begin position="166"/>
        <end position="183"/>
    </location>
</feature>
<reference evidence="4 5" key="1">
    <citation type="journal article" date="2011" name="Proc. Natl. Acad. Sci. U.S.A.">
        <title>Genome and transcriptome analyses of the mountain pine beetle-fungal symbiont Grosmannia clavigera, a lodgepole pine pathogen.</title>
        <authorList>
            <person name="DiGuistini S."/>
            <person name="Wang Y."/>
            <person name="Liao N.Y."/>
            <person name="Taylor G."/>
            <person name="Tanguay P."/>
            <person name="Feau N."/>
            <person name="Henrissat B."/>
            <person name="Chan S.K."/>
            <person name="Hesse-Orce U."/>
            <person name="Alamouti S.M."/>
            <person name="Tsui C.K.M."/>
            <person name="Docking R.T."/>
            <person name="Levasseur A."/>
            <person name="Haridas S."/>
            <person name="Robertson G."/>
            <person name="Birol I."/>
            <person name="Holt R.A."/>
            <person name="Marra M.A."/>
            <person name="Hamelin R.C."/>
            <person name="Hirst M."/>
            <person name="Jones S.J.M."/>
            <person name="Bohlmann J."/>
            <person name="Breuil C."/>
        </authorList>
    </citation>
    <scope>NUCLEOTIDE SEQUENCE [LARGE SCALE GENOMIC DNA]</scope>
    <source>
        <strain evidence="5">kw1407 / UAMH 11150</strain>
    </source>
</reference>
<evidence type="ECO:0000313" key="4">
    <source>
        <dbReference type="EMBL" id="EFW98776.1"/>
    </source>
</evidence>
<dbReference type="HOGENOM" id="CLU_075131_0_0_1"/>
<evidence type="ECO:0000313" key="5">
    <source>
        <dbReference type="Proteomes" id="UP000007796"/>
    </source>
</evidence>
<protein>
    <recommendedName>
        <fullName evidence="6">Ubiquitin-like domain-containing protein</fullName>
    </recommendedName>
</protein>
<sequence length="231" mass="24542">MSELQFVRSFLGSLDGLPLKLSADYMEDAKGYPARPPYILPRMAKPMKKTSETRLPPGQERCVVVSVKSLHRSPPLDLQLGALPLATTSLLDLRQQLATKTHVPIAKLKLLFGKKPVADTKVLKDLIGPAASASATTLELGLMVVGGAATVAAATQEAEEETKTAAPPPAAAPPPVAVAAAAPPPSGQAVVESEAFWSDLRAFLVARINDDKLADELFSSFLRAWDERPSV</sequence>
<dbReference type="OrthoDB" id="5366541at2759"/>
<dbReference type="InParanoid" id="F0XTH0"/>
<dbReference type="GeneID" id="25977860"/>
<evidence type="ECO:0008006" key="6">
    <source>
        <dbReference type="Google" id="ProtNLM"/>
    </source>
</evidence>
<accession>F0XTH0</accession>
<dbReference type="InterPro" id="IPR029071">
    <property type="entry name" value="Ubiquitin-like_domsf"/>
</dbReference>
<dbReference type="EMBL" id="GL630006">
    <property type="protein sequence ID" value="EFW98776.1"/>
    <property type="molecule type" value="Genomic_DNA"/>
</dbReference>
<evidence type="ECO:0000259" key="3">
    <source>
        <dbReference type="Pfam" id="PF17183"/>
    </source>
</evidence>
<dbReference type="SUPFAM" id="SSF54236">
    <property type="entry name" value="Ubiquitin-like"/>
    <property type="match status" value="1"/>
</dbReference>
<dbReference type="eggNOG" id="ENOG502S36W">
    <property type="taxonomic scope" value="Eukaryota"/>
</dbReference>
<dbReference type="InterPro" id="IPR049256">
    <property type="entry name" value="Get5_C"/>
</dbReference>
<feature type="region of interest" description="Disordered" evidence="1">
    <location>
        <begin position="156"/>
        <end position="183"/>
    </location>
</feature>
<dbReference type="Pfam" id="PF17183">
    <property type="entry name" value="Get5_C"/>
    <property type="match status" value="1"/>
</dbReference>
<feature type="domain" description="Get5 C-terminal" evidence="3">
    <location>
        <begin position="180"/>
        <end position="227"/>
    </location>
</feature>
<proteinExistence type="predicted"/>
<dbReference type="Gene3D" id="1.10.286.70">
    <property type="entry name" value="Get5 dimerization domain"/>
    <property type="match status" value="1"/>
</dbReference>
<name>F0XTH0_GROCL</name>
<keyword evidence="5" id="KW-1185">Reference proteome</keyword>
<evidence type="ECO:0000256" key="1">
    <source>
        <dbReference type="SAM" id="MobiDB-lite"/>
    </source>
</evidence>
<evidence type="ECO:0000259" key="2">
    <source>
        <dbReference type="Pfam" id="PF12754"/>
    </source>
</evidence>
<dbReference type="InterPro" id="IPR024737">
    <property type="entry name" value="Get5_N"/>
</dbReference>
<organism evidence="5">
    <name type="scientific">Grosmannia clavigera (strain kw1407 / UAMH 11150)</name>
    <name type="common">Blue stain fungus</name>
    <name type="synonym">Graphiocladiella clavigera</name>
    <dbReference type="NCBI Taxonomy" id="655863"/>
    <lineage>
        <taxon>Eukaryota</taxon>
        <taxon>Fungi</taxon>
        <taxon>Dikarya</taxon>
        <taxon>Ascomycota</taxon>
        <taxon>Pezizomycotina</taxon>
        <taxon>Sordariomycetes</taxon>
        <taxon>Sordariomycetidae</taxon>
        <taxon>Ophiostomatales</taxon>
        <taxon>Ophiostomataceae</taxon>
        <taxon>Leptographium</taxon>
    </lineage>
</organism>
<dbReference type="CDD" id="cd17039">
    <property type="entry name" value="Ubl_ubiquitin_like"/>
    <property type="match status" value="1"/>
</dbReference>